<dbReference type="InterPro" id="IPR002078">
    <property type="entry name" value="Sigma_54_int"/>
</dbReference>
<dbReference type="EMBL" id="BAAFGK010000005">
    <property type="protein sequence ID" value="GAB0058581.1"/>
    <property type="molecule type" value="Genomic_DNA"/>
</dbReference>
<evidence type="ECO:0000256" key="3">
    <source>
        <dbReference type="ARBA" id="ARBA00023015"/>
    </source>
</evidence>
<evidence type="ECO:0000256" key="1">
    <source>
        <dbReference type="ARBA" id="ARBA00022741"/>
    </source>
</evidence>
<dbReference type="Gene3D" id="1.10.10.60">
    <property type="entry name" value="Homeodomain-like"/>
    <property type="match status" value="1"/>
</dbReference>
<feature type="modified residue" description="4-aspartylphosphate" evidence="5">
    <location>
        <position position="55"/>
    </location>
</feature>
<dbReference type="PROSITE" id="PS50110">
    <property type="entry name" value="RESPONSE_REGULATORY"/>
    <property type="match status" value="1"/>
</dbReference>
<evidence type="ECO:0000256" key="4">
    <source>
        <dbReference type="ARBA" id="ARBA00023163"/>
    </source>
</evidence>
<dbReference type="Gene3D" id="3.40.50.300">
    <property type="entry name" value="P-loop containing nucleotide triphosphate hydrolases"/>
    <property type="match status" value="1"/>
</dbReference>
<evidence type="ECO:0000259" key="7">
    <source>
        <dbReference type="PROSITE" id="PS50110"/>
    </source>
</evidence>
<proteinExistence type="predicted"/>
<dbReference type="Pfam" id="PF00072">
    <property type="entry name" value="Response_reg"/>
    <property type="match status" value="1"/>
</dbReference>
<sequence>MSGTGAILIVDDETIAARNLTHVMRKEGYRVSTAENAARAVELLARQTFEVVLTDLRMEGMDGMGLLHHCKARYPEIEVILITGFATLESAIEAMRAGAFYYIAKPYRLEEARGLVGEALAKVRLKRENRQLREQIHGLRAPGPIITRDPGMIKLLETARQVAPTGCNVLITGESGVGKELIARELHRHGGRPEGPFVAVNCGVFTEELLASELFGHEKGAFTGAIQAKAGLMESAGGGTLFLDEVTEMSPAMQVKLLRAIQEREVWRVGGTRAIPINARFIAATNRDLAEAVVRERFRKDLYFRLNVITLAIPPLKERRGDIELLANHFLKRGAERMERPARRISPEAMALLREYDFPGNIRELENLIERAVALCEGEEIDVSHWPDMLRVGVIRAFHRRPGGSPTLEELEGDYIRWVLGEAGGNQTLAASILGIDRVSLWRKLKRLRLVAGEEGGGTI</sequence>
<feature type="domain" description="Response regulatory" evidence="7">
    <location>
        <begin position="6"/>
        <end position="120"/>
    </location>
</feature>
<reference evidence="8 9" key="1">
    <citation type="submission" date="2024-05" db="EMBL/GenBank/DDBJ databases">
        <authorList>
            <consortium name="Candidatus Magnetaquicoccaceae bacterium FCR-1 genome sequencing consortium"/>
            <person name="Shimoshige H."/>
            <person name="Shimamura S."/>
            <person name="Taoka A."/>
            <person name="Kobayashi H."/>
            <person name="Maekawa T."/>
        </authorList>
    </citation>
    <scope>NUCLEOTIDE SEQUENCE [LARGE SCALE GENOMIC DNA]</scope>
    <source>
        <strain evidence="8 9">FCR-1</strain>
    </source>
</reference>
<evidence type="ECO:0000256" key="2">
    <source>
        <dbReference type="ARBA" id="ARBA00022840"/>
    </source>
</evidence>
<accession>A0ABQ0CCG7</accession>
<dbReference type="SMART" id="SM00448">
    <property type="entry name" value="REC"/>
    <property type="match status" value="1"/>
</dbReference>
<keyword evidence="5" id="KW-0597">Phosphoprotein</keyword>
<dbReference type="InterPro" id="IPR025944">
    <property type="entry name" value="Sigma_54_int_dom_CS"/>
</dbReference>
<dbReference type="PRINTS" id="PR01590">
    <property type="entry name" value="HTHFIS"/>
</dbReference>
<dbReference type="PANTHER" id="PTHR32071:SF119">
    <property type="entry name" value="SIGMA L-DEPENDENT TRANSCRIPTIONAL REGULATOR YPLP-RELATED"/>
    <property type="match status" value="1"/>
</dbReference>
<dbReference type="InterPro" id="IPR011006">
    <property type="entry name" value="CheY-like_superfamily"/>
</dbReference>
<dbReference type="InterPro" id="IPR058031">
    <property type="entry name" value="AAA_lid_NorR"/>
</dbReference>
<comment type="caution">
    <text evidence="8">The sequence shown here is derived from an EMBL/GenBank/DDBJ whole genome shotgun (WGS) entry which is preliminary data.</text>
</comment>
<keyword evidence="4" id="KW-0804">Transcription</keyword>
<evidence type="ECO:0000313" key="9">
    <source>
        <dbReference type="Proteomes" id="UP001628193"/>
    </source>
</evidence>
<evidence type="ECO:0000313" key="8">
    <source>
        <dbReference type="EMBL" id="GAB0058581.1"/>
    </source>
</evidence>
<dbReference type="SUPFAM" id="SSF52540">
    <property type="entry name" value="P-loop containing nucleoside triphosphate hydrolases"/>
    <property type="match status" value="1"/>
</dbReference>
<dbReference type="InterPro" id="IPR027417">
    <property type="entry name" value="P-loop_NTPase"/>
</dbReference>
<protein>
    <submittedName>
        <fullName evidence="8">Transcriptional regulatory protein ZraR</fullName>
    </submittedName>
</protein>
<dbReference type="InterPro" id="IPR003593">
    <property type="entry name" value="AAA+_ATPase"/>
</dbReference>
<feature type="domain" description="Sigma-54 factor interaction" evidence="6">
    <location>
        <begin position="145"/>
        <end position="374"/>
    </location>
</feature>
<organism evidence="8 9">
    <name type="scientific">Candidatus Magnetaquiglobus chichijimensis</name>
    <dbReference type="NCBI Taxonomy" id="3141448"/>
    <lineage>
        <taxon>Bacteria</taxon>
        <taxon>Pseudomonadati</taxon>
        <taxon>Pseudomonadota</taxon>
        <taxon>Magnetococcia</taxon>
        <taxon>Magnetococcales</taxon>
        <taxon>Candidatus Magnetaquicoccaceae</taxon>
        <taxon>Candidatus Magnetaquiglobus</taxon>
    </lineage>
</organism>
<keyword evidence="9" id="KW-1185">Reference proteome</keyword>
<dbReference type="Gene3D" id="3.40.50.2300">
    <property type="match status" value="1"/>
</dbReference>
<dbReference type="SUPFAM" id="SSF52172">
    <property type="entry name" value="CheY-like"/>
    <property type="match status" value="1"/>
</dbReference>
<dbReference type="RefSeq" id="WP_420906301.1">
    <property type="nucleotide sequence ID" value="NZ_BAAFGK010000005.1"/>
</dbReference>
<keyword evidence="3" id="KW-0805">Transcription regulation</keyword>
<dbReference type="PANTHER" id="PTHR32071">
    <property type="entry name" value="TRANSCRIPTIONAL REGULATORY PROTEIN"/>
    <property type="match status" value="1"/>
</dbReference>
<keyword evidence="2" id="KW-0067">ATP-binding</keyword>
<keyword evidence="1" id="KW-0547">Nucleotide-binding</keyword>
<dbReference type="PROSITE" id="PS50045">
    <property type="entry name" value="SIGMA54_INTERACT_4"/>
    <property type="match status" value="1"/>
</dbReference>
<dbReference type="Pfam" id="PF25601">
    <property type="entry name" value="AAA_lid_14"/>
    <property type="match status" value="1"/>
</dbReference>
<evidence type="ECO:0000259" key="6">
    <source>
        <dbReference type="PROSITE" id="PS50045"/>
    </source>
</evidence>
<dbReference type="PROSITE" id="PS00688">
    <property type="entry name" value="SIGMA54_INTERACT_3"/>
    <property type="match status" value="1"/>
</dbReference>
<dbReference type="Proteomes" id="UP001628193">
    <property type="component" value="Unassembled WGS sequence"/>
</dbReference>
<dbReference type="SMART" id="SM00382">
    <property type="entry name" value="AAA"/>
    <property type="match status" value="1"/>
</dbReference>
<dbReference type="InterPro" id="IPR002197">
    <property type="entry name" value="HTH_Fis"/>
</dbReference>
<dbReference type="Pfam" id="PF02954">
    <property type="entry name" value="HTH_8"/>
    <property type="match status" value="1"/>
</dbReference>
<dbReference type="SUPFAM" id="SSF46689">
    <property type="entry name" value="Homeodomain-like"/>
    <property type="match status" value="1"/>
</dbReference>
<gene>
    <name evidence="8" type="primary">zraR_3</name>
    <name evidence="8" type="ORF">SIID45300_02932</name>
</gene>
<reference evidence="8 9" key="2">
    <citation type="submission" date="2024-09" db="EMBL/GenBank/DDBJ databases">
        <title>Draft genome sequence of Candidatus Magnetaquicoccaceae bacterium FCR-1.</title>
        <authorList>
            <person name="Shimoshige H."/>
            <person name="Shimamura S."/>
            <person name="Taoka A."/>
            <person name="Kobayashi H."/>
            <person name="Maekawa T."/>
        </authorList>
    </citation>
    <scope>NUCLEOTIDE SEQUENCE [LARGE SCALE GENOMIC DNA]</scope>
    <source>
        <strain evidence="8 9">FCR-1</strain>
    </source>
</reference>
<name>A0ABQ0CCG7_9PROT</name>
<dbReference type="Gene3D" id="1.10.8.60">
    <property type="match status" value="1"/>
</dbReference>
<dbReference type="PROSITE" id="PS00675">
    <property type="entry name" value="SIGMA54_INTERACT_1"/>
    <property type="match status" value="1"/>
</dbReference>
<dbReference type="InterPro" id="IPR001789">
    <property type="entry name" value="Sig_transdc_resp-reg_receiver"/>
</dbReference>
<evidence type="ECO:0000256" key="5">
    <source>
        <dbReference type="PROSITE-ProRule" id="PRU00169"/>
    </source>
</evidence>
<dbReference type="InterPro" id="IPR009057">
    <property type="entry name" value="Homeodomain-like_sf"/>
</dbReference>
<dbReference type="InterPro" id="IPR025662">
    <property type="entry name" value="Sigma_54_int_dom_ATP-bd_1"/>
</dbReference>
<dbReference type="Pfam" id="PF00158">
    <property type="entry name" value="Sigma54_activat"/>
    <property type="match status" value="1"/>
</dbReference>
<dbReference type="CDD" id="cd00009">
    <property type="entry name" value="AAA"/>
    <property type="match status" value="1"/>
</dbReference>